<dbReference type="PROSITE" id="PS50893">
    <property type="entry name" value="ABC_TRANSPORTER_2"/>
    <property type="match status" value="2"/>
</dbReference>
<evidence type="ECO:0000313" key="7">
    <source>
        <dbReference type="Proteomes" id="UP001214441"/>
    </source>
</evidence>
<keyword evidence="2" id="KW-0677">Repeat</keyword>
<name>A0ABT6ZWB4_9ACTN</name>
<evidence type="ECO:0000259" key="5">
    <source>
        <dbReference type="PROSITE" id="PS50893"/>
    </source>
</evidence>
<dbReference type="Pfam" id="PF00005">
    <property type="entry name" value="ABC_tran"/>
    <property type="match status" value="2"/>
</dbReference>
<keyword evidence="4 6" id="KW-0067">ATP-binding</keyword>
<reference evidence="6 7" key="1">
    <citation type="submission" date="2023-05" db="EMBL/GenBank/DDBJ databases">
        <title>Streptantibioticus silvisoli sp. nov., acidotolerant actinomycetes 1 from pine litter.</title>
        <authorList>
            <person name="Swiecimska M."/>
            <person name="Golinska P."/>
            <person name="Sangal V."/>
            <person name="Wachnowicz B."/>
            <person name="Goodfellow M."/>
        </authorList>
    </citation>
    <scope>NUCLEOTIDE SEQUENCE [LARGE SCALE GENOMIC DNA]</scope>
    <source>
        <strain evidence="6 7">DSM 42109</strain>
    </source>
</reference>
<accession>A0ABT6ZWB4</accession>
<dbReference type="EMBL" id="JANCPR020000013">
    <property type="protein sequence ID" value="MDJ1133357.1"/>
    <property type="molecule type" value="Genomic_DNA"/>
</dbReference>
<keyword evidence="1" id="KW-0813">Transport</keyword>
<dbReference type="SUPFAM" id="SSF52540">
    <property type="entry name" value="P-loop containing nucleoside triphosphate hydrolases"/>
    <property type="match status" value="2"/>
</dbReference>
<keyword evidence="3" id="KW-0547">Nucleotide-binding</keyword>
<keyword evidence="7" id="KW-1185">Reference proteome</keyword>
<evidence type="ECO:0000256" key="3">
    <source>
        <dbReference type="ARBA" id="ARBA00022741"/>
    </source>
</evidence>
<dbReference type="InterPro" id="IPR050107">
    <property type="entry name" value="ABC_carbohydrate_import_ATPase"/>
</dbReference>
<evidence type="ECO:0000256" key="1">
    <source>
        <dbReference type="ARBA" id="ARBA00022448"/>
    </source>
</evidence>
<dbReference type="InterPro" id="IPR027417">
    <property type="entry name" value="P-loop_NTPase"/>
</dbReference>
<sequence>MTTPDPPPARELLRTEGIRKTFPGVVALDGVDFDLREGEVHVLLGENGAGKSTLIKVLSGTYRADAGRVLRGGRPVRISGAEDAEKHGIATIHQEFNLVPQLSIAENIFLGRQPRRLGLVDRKKMEDDAAVLLGRVGISAPPRTPVSQLGIAGRQMVEIAKALSLKTRVLIMDEPTAVLTSEEVNRLFAIVRKLRSEGVGIVLITHHLEEIPAIGDRVTVLRDGRSVGQVPATTPQDEMVKLMVGRSIEQQYPRDTGKASAAVKGRQPLLRVTGLRKSGVFHDIGFEVRAGEVVGVAGLVGAGRTEVVRAVFGADHYDAGRVEVGGKKLPGGDVWAAHAAGLGLVPEDRKGQGLLPDASVSDNLGLVTLRETSKGGFVDRGGQRKEATRIAERLGVRMAGIDQHVRTLSGGNQQKVVIGKWLLANSRVLILDEPTRGVDVGAKVEIYQLINELTASGHAVLMISSDLPEVLGMSDRILVMSQGRIAGELTAQEASQDAVMALAVGSATPGTTEMEDSPRGH</sequence>
<dbReference type="PANTHER" id="PTHR43790">
    <property type="entry name" value="CARBOHYDRATE TRANSPORT ATP-BINDING PROTEIN MG119-RELATED"/>
    <property type="match status" value="1"/>
</dbReference>
<dbReference type="PROSITE" id="PS00211">
    <property type="entry name" value="ABC_TRANSPORTER_1"/>
    <property type="match status" value="1"/>
</dbReference>
<dbReference type="InterPro" id="IPR017871">
    <property type="entry name" value="ABC_transporter-like_CS"/>
</dbReference>
<evidence type="ECO:0000313" key="6">
    <source>
        <dbReference type="EMBL" id="MDJ1133357.1"/>
    </source>
</evidence>
<dbReference type="CDD" id="cd03216">
    <property type="entry name" value="ABC_Carb_Monos_I"/>
    <property type="match status" value="1"/>
</dbReference>
<comment type="caution">
    <text evidence="6">The sequence shown here is derived from an EMBL/GenBank/DDBJ whole genome shotgun (WGS) entry which is preliminary data.</text>
</comment>
<evidence type="ECO:0000256" key="2">
    <source>
        <dbReference type="ARBA" id="ARBA00022737"/>
    </source>
</evidence>
<feature type="domain" description="ABC transporter" evidence="5">
    <location>
        <begin position="264"/>
        <end position="507"/>
    </location>
</feature>
<dbReference type="SMART" id="SM00382">
    <property type="entry name" value="AAA"/>
    <property type="match status" value="2"/>
</dbReference>
<dbReference type="CDD" id="cd03215">
    <property type="entry name" value="ABC_Carb_Monos_II"/>
    <property type="match status" value="1"/>
</dbReference>
<dbReference type="Proteomes" id="UP001214441">
    <property type="component" value="Unassembled WGS sequence"/>
</dbReference>
<dbReference type="InterPro" id="IPR003593">
    <property type="entry name" value="AAA+_ATPase"/>
</dbReference>
<dbReference type="RefSeq" id="WP_274043850.1">
    <property type="nucleotide sequence ID" value="NZ_JANCPR020000013.1"/>
</dbReference>
<proteinExistence type="predicted"/>
<protein>
    <submittedName>
        <fullName evidence="6">Sugar ABC transporter ATP-binding protein</fullName>
    </submittedName>
</protein>
<dbReference type="GO" id="GO:0005524">
    <property type="term" value="F:ATP binding"/>
    <property type="evidence" value="ECO:0007669"/>
    <property type="project" value="UniProtKB-KW"/>
</dbReference>
<organism evidence="6 7">
    <name type="scientific">Streptomyces iconiensis</name>
    <dbReference type="NCBI Taxonomy" id="1384038"/>
    <lineage>
        <taxon>Bacteria</taxon>
        <taxon>Bacillati</taxon>
        <taxon>Actinomycetota</taxon>
        <taxon>Actinomycetes</taxon>
        <taxon>Kitasatosporales</taxon>
        <taxon>Streptomycetaceae</taxon>
        <taxon>Streptomyces</taxon>
    </lineage>
</organism>
<dbReference type="PANTHER" id="PTHR43790:SF9">
    <property type="entry name" value="GALACTOFURANOSE TRANSPORTER ATP-BINDING PROTEIN YTFR"/>
    <property type="match status" value="1"/>
</dbReference>
<gene>
    <name evidence="6" type="ORF">NMN56_015585</name>
</gene>
<dbReference type="InterPro" id="IPR003439">
    <property type="entry name" value="ABC_transporter-like_ATP-bd"/>
</dbReference>
<dbReference type="Gene3D" id="3.40.50.300">
    <property type="entry name" value="P-loop containing nucleotide triphosphate hydrolases"/>
    <property type="match status" value="2"/>
</dbReference>
<evidence type="ECO:0000256" key="4">
    <source>
        <dbReference type="ARBA" id="ARBA00022840"/>
    </source>
</evidence>
<feature type="domain" description="ABC transporter" evidence="5">
    <location>
        <begin position="13"/>
        <end position="248"/>
    </location>
</feature>